<comment type="caution">
    <text evidence="10">The sequence shown here is derived from an EMBL/GenBank/DDBJ whole genome shotgun (WGS) entry which is preliminary data.</text>
</comment>
<keyword evidence="4 7" id="KW-1133">Transmembrane helix</keyword>
<dbReference type="InterPro" id="IPR013122">
    <property type="entry name" value="PKD1_2_channel"/>
</dbReference>
<dbReference type="SUPFAM" id="SSF81324">
    <property type="entry name" value="Voltage-gated potassium channels"/>
    <property type="match status" value="1"/>
</dbReference>
<keyword evidence="5 7" id="KW-0472">Membrane</keyword>
<evidence type="ECO:0000259" key="8">
    <source>
        <dbReference type="Pfam" id="PF08016"/>
    </source>
</evidence>
<dbReference type="InterPro" id="IPR003915">
    <property type="entry name" value="PKD_2"/>
</dbReference>
<evidence type="ECO:0000313" key="11">
    <source>
        <dbReference type="Proteomes" id="UP001303046"/>
    </source>
</evidence>
<protein>
    <recommendedName>
        <fullName evidence="12">Polycystin cation channel PKD1/PKD2 domain-containing protein</fullName>
    </recommendedName>
</protein>
<comment type="similarity">
    <text evidence="2">Belongs to the polycystin family.</text>
</comment>
<accession>A0ABR1DII1</accession>
<feature type="transmembrane region" description="Helical" evidence="7">
    <location>
        <begin position="459"/>
        <end position="478"/>
    </location>
</feature>
<sequence>MTIVNYDDRDIYENPPNVTDAPGYESHTLSTEEFDEKATVAVESFGLPIKEAIMASHEKKEDGTRKVTASSIFTMIIYAIFLALVTYVALAQCSVQTYYFTKIIGDLFVTSKSAATNKVFTEISSMDDIWGFLQGSFLVSLYQTDAPSDVEKEAMVYYNNRLLGKPRIRMVKVTNNSCTVAKSFAREILECYSNFDPSVEDKHSFGPATSEPTSTCFQTNKKFEKYVWQSAEKLLTETIYGTISSYPGGGFVLRLPVDSSNEASKLIQDAKSNRWIDRSTRAIIIDFAMFNANVNLFCIASLLLELPASGGVLPSYRFSAFDLMRYLGTAGTVMIVFEGILCGFIAYYIILEFMELFRVRLGYFFNFWNIVDIILLSLCCIEIYLNYNRSKVAADRVNEVLQNGLTDAAFDDVITTQENFNNIAAVILFLSWIKVFNYIGVNKTMNQLAATLSRSTKDIGGFAVMFAVFFFAYAQFGYLVFGTQIADYSTFYNAVFALLRTILGDFNFNALERTNRILGPVFFITYVFFVFFVLLNMFLAIINDSYVEVKAELARQQDGEGIFDWIRKKLTRRGSNNEKIATYNDYKTNLMMAGYNEKDINHAFEKLEIKFTDKVDDNALIEVGNEIREQRNRKKVIDEEYRSITVLTHRIDMMDRTILGVVDKMSKVLDQLNRIEHSRVQALEHQNRLRAEAMMMKAVRRGEVDEYSDGEREKNRFEE</sequence>
<gene>
    <name evidence="10" type="primary">Necator_chrIV.g15315</name>
    <name evidence="10" type="ORF">RB195_002020</name>
</gene>
<feature type="transmembrane region" description="Helical" evidence="7">
    <location>
        <begin position="363"/>
        <end position="385"/>
    </location>
</feature>
<reference evidence="10 11" key="1">
    <citation type="submission" date="2023-08" db="EMBL/GenBank/DDBJ databases">
        <title>A Necator americanus chromosomal reference genome.</title>
        <authorList>
            <person name="Ilik V."/>
            <person name="Petrzelkova K.J."/>
            <person name="Pardy F."/>
            <person name="Fuh T."/>
            <person name="Niatou-Singa F.S."/>
            <person name="Gouil Q."/>
            <person name="Baker L."/>
            <person name="Ritchie M.E."/>
            <person name="Jex A.R."/>
            <person name="Gazzola D."/>
            <person name="Li H."/>
            <person name="Toshio Fujiwara R."/>
            <person name="Zhan B."/>
            <person name="Aroian R.V."/>
            <person name="Pafco B."/>
            <person name="Schwarz E.M."/>
        </authorList>
    </citation>
    <scope>NUCLEOTIDE SEQUENCE [LARGE SCALE GENOMIC DNA]</scope>
    <source>
        <strain evidence="10 11">Aroian</strain>
        <tissue evidence="10">Whole animal</tissue>
    </source>
</reference>
<keyword evidence="3 7" id="KW-0812">Transmembrane</keyword>
<evidence type="ECO:0000256" key="2">
    <source>
        <dbReference type="ARBA" id="ARBA00007200"/>
    </source>
</evidence>
<dbReference type="InterPro" id="IPR046791">
    <property type="entry name" value="Polycystin_dom"/>
</dbReference>
<feature type="transmembrane region" description="Helical" evidence="7">
    <location>
        <begin position="283"/>
        <end position="304"/>
    </location>
</feature>
<comment type="subcellular location">
    <subcellularLocation>
        <location evidence="1">Membrane</location>
        <topology evidence="1">Multi-pass membrane protein</topology>
    </subcellularLocation>
</comment>
<dbReference type="InterPro" id="IPR051223">
    <property type="entry name" value="Polycystin"/>
</dbReference>
<evidence type="ECO:0000256" key="6">
    <source>
        <dbReference type="ARBA" id="ARBA00023180"/>
    </source>
</evidence>
<evidence type="ECO:0000256" key="3">
    <source>
        <dbReference type="ARBA" id="ARBA00022692"/>
    </source>
</evidence>
<evidence type="ECO:0000259" key="9">
    <source>
        <dbReference type="Pfam" id="PF20519"/>
    </source>
</evidence>
<name>A0ABR1DII1_NECAM</name>
<feature type="transmembrane region" description="Helical" evidence="7">
    <location>
        <begin position="69"/>
        <end position="90"/>
    </location>
</feature>
<feature type="transmembrane region" description="Helical" evidence="7">
    <location>
        <begin position="324"/>
        <end position="351"/>
    </location>
</feature>
<dbReference type="PANTHER" id="PTHR10877:SF183">
    <property type="entry name" value="AT14535P-RELATED"/>
    <property type="match status" value="1"/>
</dbReference>
<dbReference type="Pfam" id="PF20519">
    <property type="entry name" value="Polycystin_dom"/>
    <property type="match status" value="1"/>
</dbReference>
<dbReference type="Gene3D" id="1.10.287.70">
    <property type="match status" value="1"/>
</dbReference>
<evidence type="ECO:0000256" key="1">
    <source>
        <dbReference type="ARBA" id="ARBA00004141"/>
    </source>
</evidence>
<feature type="domain" description="Polycystin" evidence="9">
    <location>
        <begin position="120"/>
        <end position="323"/>
    </location>
</feature>
<feature type="transmembrane region" description="Helical" evidence="7">
    <location>
        <begin position="420"/>
        <end position="439"/>
    </location>
</feature>
<evidence type="ECO:0000313" key="10">
    <source>
        <dbReference type="EMBL" id="KAK6749761.1"/>
    </source>
</evidence>
<feature type="transmembrane region" description="Helical" evidence="7">
    <location>
        <begin position="520"/>
        <end position="542"/>
    </location>
</feature>
<evidence type="ECO:0000256" key="4">
    <source>
        <dbReference type="ARBA" id="ARBA00022989"/>
    </source>
</evidence>
<evidence type="ECO:0000256" key="7">
    <source>
        <dbReference type="SAM" id="Phobius"/>
    </source>
</evidence>
<feature type="transmembrane region" description="Helical" evidence="7">
    <location>
        <begin position="490"/>
        <end position="508"/>
    </location>
</feature>
<dbReference type="Proteomes" id="UP001303046">
    <property type="component" value="Unassembled WGS sequence"/>
</dbReference>
<dbReference type="PRINTS" id="PR01433">
    <property type="entry name" value="POLYCYSTIN2"/>
</dbReference>
<dbReference type="EMBL" id="JAVFWL010000004">
    <property type="protein sequence ID" value="KAK6749761.1"/>
    <property type="molecule type" value="Genomic_DNA"/>
</dbReference>
<proteinExistence type="inferred from homology"/>
<keyword evidence="6" id="KW-0325">Glycoprotein</keyword>
<feature type="domain" description="Polycystin cation channel PKD1/PKD2" evidence="8">
    <location>
        <begin position="326"/>
        <end position="549"/>
    </location>
</feature>
<evidence type="ECO:0000256" key="5">
    <source>
        <dbReference type="ARBA" id="ARBA00023136"/>
    </source>
</evidence>
<evidence type="ECO:0008006" key="12">
    <source>
        <dbReference type="Google" id="ProtNLM"/>
    </source>
</evidence>
<dbReference type="Pfam" id="PF08016">
    <property type="entry name" value="PKD_channel"/>
    <property type="match status" value="1"/>
</dbReference>
<dbReference type="PANTHER" id="PTHR10877">
    <property type="entry name" value="POLYCYSTIN FAMILY MEMBER"/>
    <property type="match status" value="1"/>
</dbReference>
<organism evidence="10 11">
    <name type="scientific">Necator americanus</name>
    <name type="common">Human hookworm</name>
    <dbReference type="NCBI Taxonomy" id="51031"/>
    <lineage>
        <taxon>Eukaryota</taxon>
        <taxon>Metazoa</taxon>
        <taxon>Ecdysozoa</taxon>
        <taxon>Nematoda</taxon>
        <taxon>Chromadorea</taxon>
        <taxon>Rhabditida</taxon>
        <taxon>Rhabditina</taxon>
        <taxon>Rhabditomorpha</taxon>
        <taxon>Strongyloidea</taxon>
        <taxon>Ancylostomatidae</taxon>
        <taxon>Bunostominae</taxon>
        <taxon>Necator</taxon>
    </lineage>
</organism>
<keyword evidence="11" id="KW-1185">Reference proteome</keyword>